<evidence type="ECO:0000256" key="4">
    <source>
        <dbReference type="ARBA" id="ARBA00023235"/>
    </source>
</evidence>
<evidence type="ECO:0000256" key="9">
    <source>
        <dbReference type="ARBA" id="ARBA00038945"/>
    </source>
</evidence>
<dbReference type="InterPro" id="IPR006145">
    <property type="entry name" value="PsdUridine_synth_RsuA/RluA"/>
</dbReference>
<keyword evidence="3" id="KW-0819">tRNA processing</keyword>
<name>A0A1Y6FWV8_9GAMM</name>
<dbReference type="GO" id="GO:0160142">
    <property type="term" value="F:23S rRNA pseudouridine(746) synthase activity"/>
    <property type="evidence" value="ECO:0007669"/>
    <property type="project" value="UniProtKB-EC"/>
</dbReference>
<dbReference type="GO" id="GO:0160151">
    <property type="term" value="F:tRNA pseudouridine(32) synthase activity"/>
    <property type="evidence" value="ECO:0007669"/>
    <property type="project" value="UniProtKB-EC"/>
</dbReference>
<evidence type="ECO:0000256" key="2">
    <source>
        <dbReference type="ARBA" id="ARBA00022552"/>
    </source>
</evidence>
<dbReference type="PROSITE" id="PS01129">
    <property type="entry name" value="PSI_RLU"/>
    <property type="match status" value="1"/>
</dbReference>
<comment type="catalytic activity">
    <reaction evidence="5">
        <text>uridine(32) in tRNA = pseudouridine(32) in tRNA</text>
        <dbReference type="Rhea" id="RHEA:42544"/>
        <dbReference type="Rhea" id="RHEA-COMP:10107"/>
        <dbReference type="Rhea" id="RHEA-COMP:10108"/>
        <dbReference type="ChEBI" id="CHEBI:65314"/>
        <dbReference type="ChEBI" id="CHEBI:65315"/>
        <dbReference type="EC" id="5.4.99.28"/>
    </reaction>
</comment>
<evidence type="ECO:0000313" key="17">
    <source>
        <dbReference type="EMBL" id="SMQ80327.1"/>
    </source>
</evidence>
<evidence type="ECO:0000256" key="13">
    <source>
        <dbReference type="ARBA" id="ARBA00042844"/>
    </source>
</evidence>
<dbReference type="EC" id="5.4.99.29" evidence="9"/>
<evidence type="ECO:0000256" key="1">
    <source>
        <dbReference type="ARBA" id="ARBA00010876"/>
    </source>
</evidence>
<dbReference type="PANTHER" id="PTHR21600:SF91">
    <property type="entry name" value="DUAL-SPECIFICITY RNA PSEUDOURIDINE SYNTHASE RLUA"/>
    <property type="match status" value="1"/>
</dbReference>
<proteinExistence type="inferred from homology"/>
<evidence type="ECO:0000256" key="11">
    <source>
        <dbReference type="ARBA" id="ARBA00041266"/>
    </source>
</evidence>
<dbReference type="PANTHER" id="PTHR21600">
    <property type="entry name" value="MITOCHONDRIAL RNA PSEUDOURIDINE SYNTHASE"/>
    <property type="match status" value="1"/>
</dbReference>
<evidence type="ECO:0000313" key="18">
    <source>
        <dbReference type="Proteomes" id="UP000194450"/>
    </source>
</evidence>
<dbReference type="EC" id="5.4.99.28" evidence="8"/>
<organism evidence="17 18">
    <name type="scientific">Pseudidiomarina planktonica</name>
    <dbReference type="NCBI Taxonomy" id="1323738"/>
    <lineage>
        <taxon>Bacteria</taxon>
        <taxon>Pseudomonadati</taxon>
        <taxon>Pseudomonadota</taxon>
        <taxon>Gammaproteobacteria</taxon>
        <taxon>Alteromonadales</taxon>
        <taxon>Idiomarinaceae</taxon>
        <taxon>Pseudidiomarina</taxon>
    </lineage>
</organism>
<dbReference type="AlphaFoldDB" id="A0A1Y6FWV8"/>
<sequence length="218" mass="24929">MTLLKYEPPQQPFLEVLYQQHGVVAVNKPPGLLSVPGKDPAHKDSIWWRATRVWPEARIVHRLDMATSGVILLALDKPTQAALNKQFELRQVSKEYRARVWGKLPAQQGVVDLPMRCDWPNRPRQMVDLQAGKAAQTRYQVLNQEQDFTDVALFPHTGRSHQLRVHMLALNTPILGDKFYAHQQAFAAADRLLLHAYKICFRHPTLDEDVTLSAELPF</sequence>
<feature type="domain" description="Pseudouridine synthase RsuA/RluA-like" evidence="16">
    <location>
        <begin position="23"/>
        <end position="168"/>
    </location>
</feature>
<evidence type="ECO:0000256" key="14">
    <source>
        <dbReference type="ARBA" id="ARBA00042883"/>
    </source>
</evidence>
<evidence type="ECO:0000256" key="10">
    <source>
        <dbReference type="ARBA" id="ARBA00039988"/>
    </source>
</evidence>
<evidence type="ECO:0000256" key="3">
    <source>
        <dbReference type="ARBA" id="ARBA00022694"/>
    </source>
</evidence>
<protein>
    <recommendedName>
        <fullName evidence="10">Dual-specificity RNA pseudouridine synthase RluA</fullName>
        <ecNumber evidence="8">5.4.99.28</ecNumber>
        <ecNumber evidence="9">5.4.99.29</ecNumber>
    </recommendedName>
    <alternativeName>
        <fullName evidence="11">23S rRNA pseudouridine(746) synthase</fullName>
    </alternativeName>
    <alternativeName>
        <fullName evidence="14">Ribosomal large subunit pseudouridine synthase A</fullName>
    </alternativeName>
    <alternativeName>
        <fullName evidence="13">rRNA pseudouridylate synthase A</fullName>
    </alternativeName>
    <alternativeName>
        <fullName evidence="15">rRNA-uridine isomerase A</fullName>
    </alternativeName>
    <alternativeName>
        <fullName evidence="12">tRNA pseudouridine(32) synthase</fullName>
    </alternativeName>
</protein>
<dbReference type="RefSeq" id="WP_086435238.1">
    <property type="nucleotide sequence ID" value="NZ_FXWH01000003.1"/>
</dbReference>
<evidence type="ECO:0000256" key="15">
    <source>
        <dbReference type="ARBA" id="ARBA00043143"/>
    </source>
</evidence>
<gene>
    <name evidence="17" type="ORF">SAMN06297229_2096</name>
</gene>
<dbReference type="GO" id="GO:0003723">
    <property type="term" value="F:RNA binding"/>
    <property type="evidence" value="ECO:0007669"/>
    <property type="project" value="InterPro"/>
</dbReference>
<evidence type="ECO:0000256" key="6">
    <source>
        <dbReference type="ARBA" id="ARBA00036916"/>
    </source>
</evidence>
<keyword evidence="2" id="KW-0698">rRNA processing</keyword>
<evidence type="ECO:0000256" key="12">
    <source>
        <dbReference type="ARBA" id="ARBA00042372"/>
    </source>
</evidence>
<dbReference type="SUPFAM" id="SSF55120">
    <property type="entry name" value="Pseudouridine synthase"/>
    <property type="match status" value="1"/>
</dbReference>
<dbReference type="InterPro" id="IPR050188">
    <property type="entry name" value="RluA_PseudoU_synthase"/>
</dbReference>
<dbReference type="GO" id="GO:0008033">
    <property type="term" value="P:tRNA processing"/>
    <property type="evidence" value="ECO:0007669"/>
    <property type="project" value="UniProtKB-KW"/>
</dbReference>
<reference evidence="18" key="1">
    <citation type="submission" date="2017-04" db="EMBL/GenBank/DDBJ databases">
        <authorList>
            <person name="Varghese N."/>
            <person name="Submissions S."/>
        </authorList>
    </citation>
    <scope>NUCLEOTIDE SEQUENCE [LARGE SCALE GENOMIC DNA]</scope>
</reference>
<comment type="function">
    <text evidence="7">Dual specificity enzyme that catalyzes the synthesis of pseudouridine from uracil-746 in 23S ribosomal RNA and from uracil-32 in the anticodon stem and loop of transfer RNAs.</text>
</comment>
<evidence type="ECO:0000256" key="8">
    <source>
        <dbReference type="ARBA" id="ARBA00038944"/>
    </source>
</evidence>
<dbReference type="InterPro" id="IPR006224">
    <property type="entry name" value="PsdUridine_synth_RluA-like_CS"/>
</dbReference>
<accession>A0A1Y6FWV8</accession>
<dbReference type="Gene3D" id="3.30.2350.10">
    <property type="entry name" value="Pseudouridine synthase"/>
    <property type="match status" value="1"/>
</dbReference>
<dbReference type="GO" id="GO:0000455">
    <property type="term" value="P:enzyme-directed rRNA pseudouridine synthesis"/>
    <property type="evidence" value="ECO:0007669"/>
    <property type="project" value="TreeGrafter"/>
</dbReference>
<dbReference type="CDD" id="cd02869">
    <property type="entry name" value="PseudoU_synth_RluA_like"/>
    <property type="match status" value="1"/>
</dbReference>
<dbReference type="EMBL" id="FXWH01000003">
    <property type="protein sequence ID" value="SMQ80327.1"/>
    <property type="molecule type" value="Genomic_DNA"/>
</dbReference>
<evidence type="ECO:0000256" key="7">
    <source>
        <dbReference type="ARBA" id="ARBA00037305"/>
    </source>
</evidence>
<comment type="similarity">
    <text evidence="1">Belongs to the pseudouridine synthase RluA family.</text>
</comment>
<dbReference type="Proteomes" id="UP000194450">
    <property type="component" value="Unassembled WGS sequence"/>
</dbReference>
<evidence type="ECO:0000256" key="5">
    <source>
        <dbReference type="ARBA" id="ARBA00036184"/>
    </source>
</evidence>
<keyword evidence="18" id="KW-1185">Reference proteome</keyword>
<dbReference type="Pfam" id="PF00849">
    <property type="entry name" value="PseudoU_synth_2"/>
    <property type="match status" value="1"/>
</dbReference>
<keyword evidence="4" id="KW-0413">Isomerase</keyword>
<dbReference type="InterPro" id="IPR020103">
    <property type="entry name" value="PsdUridine_synth_cat_dom_sf"/>
</dbReference>
<comment type="catalytic activity">
    <reaction evidence="6">
        <text>uridine(746) in 23S rRNA = pseudouridine(746) in 23S rRNA</text>
        <dbReference type="Rhea" id="RHEA:42548"/>
        <dbReference type="Rhea" id="RHEA-COMP:10109"/>
        <dbReference type="Rhea" id="RHEA-COMP:10110"/>
        <dbReference type="ChEBI" id="CHEBI:65314"/>
        <dbReference type="ChEBI" id="CHEBI:65315"/>
        <dbReference type="EC" id="5.4.99.29"/>
    </reaction>
</comment>
<dbReference type="OrthoDB" id="9785808at2"/>
<evidence type="ECO:0000259" key="16">
    <source>
        <dbReference type="Pfam" id="PF00849"/>
    </source>
</evidence>